<name>A0ABN7RRN4_OIKDI</name>
<reference evidence="1 2" key="1">
    <citation type="submission" date="2021-04" db="EMBL/GenBank/DDBJ databases">
        <authorList>
            <person name="Bliznina A."/>
        </authorList>
    </citation>
    <scope>NUCLEOTIDE SEQUENCE [LARGE SCALE GENOMIC DNA]</scope>
</reference>
<evidence type="ECO:0000313" key="1">
    <source>
        <dbReference type="EMBL" id="CAG5080134.1"/>
    </source>
</evidence>
<proteinExistence type="predicted"/>
<sequence length="354" mass="41260">MIYLNKNNLGSWELPLYRFVQSVRLKTLVVHENSWLGRLMPNSPKIVLFDSWNSEIQLPKDENTRVETSFATKVFARPRNSLHKKLPLSRLKKHVFHVISCSSTHDADMIRFLQPECPVYFFDAPRLLIAVNNFYRYHQLPAHPESSKDFLSLISSQKTINTQPIPSSIPSSNPFMELLPHAGLLGLVSLGIYESLVNENSWISSADLVEHVVTLHNCLNIDDLLSISNVPETCQDVQEYFLHQIRSLWKEGYLVSENSTLFSGWWDLEQDQSSGQKLFAINSEKQHKQSLYAFGLIIQPFLERMMDFCARRLKKLDVEEFGRENEWLKTQEYEDEELFLTETLDLLIYYDLRK</sequence>
<dbReference type="EMBL" id="OU015568">
    <property type="protein sequence ID" value="CAG5080134.1"/>
    <property type="molecule type" value="Genomic_DNA"/>
</dbReference>
<gene>
    <name evidence="1" type="ORF">OKIOD_LOCUS1041</name>
</gene>
<protein>
    <submittedName>
        <fullName evidence="1">Oidioi.mRNA.OKI2018_I69.PAR.g9483.t1.cds</fullName>
    </submittedName>
</protein>
<organism evidence="1 2">
    <name type="scientific">Oikopleura dioica</name>
    <name type="common">Tunicate</name>
    <dbReference type="NCBI Taxonomy" id="34765"/>
    <lineage>
        <taxon>Eukaryota</taxon>
        <taxon>Metazoa</taxon>
        <taxon>Chordata</taxon>
        <taxon>Tunicata</taxon>
        <taxon>Appendicularia</taxon>
        <taxon>Copelata</taxon>
        <taxon>Oikopleuridae</taxon>
        <taxon>Oikopleura</taxon>
    </lineage>
</organism>
<evidence type="ECO:0000313" key="2">
    <source>
        <dbReference type="Proteomes" id="UP001158576"/>
    </source>
</evidence>
<keyword evidence="2" id="KW-1185">Reference proteome</keyword>
<dbReference type="Proteomes" id="UP001158576">
    <property type="component" value="Chromosome PAR"/>
</dbReference>
<accession>A0ABN7RRN4</accession>